<organism evidence="2 3">
    <name type="scientific">Dendrobium catenatum</name>
    <dbReference type="NCBI Taxonomy" id="906689"/>
    <lineage>
        <taxon>Eukaryota</taxon>
        <taxon>Viridiplantae</taxon>
        <taxon>Streptophyta</taxon>
        <taxon>Embryophyta</taxon>
        <taxon>Tracheophyta</taxon>
        <taxon>Spermatophyta</taxon>
        <taxon>Magnoliopsida</taxon>
        <taxon>Liliopsida</taxon>
        <taxon>Asparagales</taxon>
        <taxon>Orchidaceae</taxon>
        <taxon>Epidendroideae</taxon>
        <taxon>Malaxideae</taxon>
        <taxon>Dendrobiinae</taxon>
        <taxon>Dendrobium</taxon>
    </lineage>
</organism>
<reference evidence="2 3" key="2">
    <citation type="journal article" date="2017" name="Nature">
        <title>The Apostasia genome and the evolution of orchids.</title>
        <authorList>
            <person name="Zhang G.Q."/>
            <person name="Liu K.W."/>
            <person name="Li Z."/>
            <person name="Lohaus R."/>
            <person name="Hsiao Y.Y."/>
            <person name="Niu S.C."/>
            <person name="Wang J.Y."/>
            <person name="Lin Y.C."/>
            <person name="Xu Q."/>
            <person name="Chen L.J."/>
            <person name="Yoshida K."/>
            <person name="Fujiwara S."/>
            <person name="Wang Z.W."/>
            <person name="Zhang Y.Q."/>
            <person name="Mitsuda N."/>
            <person name="Wang M."/>
            <person name="Liu G.H."/>
            <person name="Pecoraro L."/>
            <person name="Huang H.X."/>
            <person name="Xiao X.J."/>
            <person name="Lin M."/>
            <person name="Wu X.Y."/>
            <person name="Wu W.L."/>
            <person name="Chen Y.Y."/>
            <person name="Chang S.B."/>
            <person name="Sakamoto S."/>
            <person name="Ohme-Takagi M."/>
            <person name="Yagi M."/>
            <person name="Zeng S.J."/>
            <person name="Shen C.Y."/>
            <person name="Yeh C.M."/>
            <person name="Luo Y.B."/>
            <person name="Tsai W.C."/>
            <person name="Van de Peer Y."/>
            <person name="Liu Z.J."/>
        </authorList>
    </citation>
    <scope>NUCLEOTIDE SEQUENCE [LARGE SCALE GENOMIC DNA]</scope>
    <source>
        <tissue evidence="2">The whole plant</tissue>
    </source>
</reference>
<dbReference type="InterPro" id="IPR025398">
    <property type="entry name" value="DUF4371"/>
</dbReference>
<dbReference type="AlphaFoldDB" id="A0A2I0X882"/>
<keyword evidence="3" id="KW-1185">Reference proteome</keyword>
<dbReference type="Pfam" id="PF14291">
    <property type="entry name" value="DUF4371"/>
    <property type="match status" value="1"/>
</dbReference>
<sequence>MNNICDSYFTTLVDESCDVSTKEQFVVAVRFVEKLSQVIERFICISHGYDEASNMQ</sequence>
<feature type="domain" description="DUF4371" evidence="1">
    <location>
        <begin position="5"/>
        <end position="52"/>
    </location>
</feature>
<reference evidence="2 3" key="1">
    <citation type="journal article" date="2016" name="Sci. Rep.">
        <title>The Dendrobium catenatum Lindl. genome sequence provides insights into polysaccharide synthase, floral development and adaptive evolution.</title>
        <authorList>
            <person name="Zhang G.Q."/>
            <person name="Xu Q."/>
            <person name="Bian C."/>
            <person name="Tsai W.C."/>
            <person name="Yeh C.M."/>
            <person name="Liu K.W."/>
            <person name="Yoshida K."/>
            <person name="Zhang L.S."/>
            <person name="Chang S.B."/>
            <person name="Chen F."/>
            <person name="Shi Y."/>
            <person name="Su Y.Y."/>
            <person name="Zhang Y.Q."/>
            <person name="Chen L.J."/>
            <person name="Yin Y."/>
            <person name="Lin M."/>
            <person name="Huang H."/>
            <person name="Deng H."/>
            <person name="Wang Z.W."/>
            <person name="Zhu S.L."/>
            <person name="Zhao X."/>
            <person name="Deng C."/>
            <person name="Niu S.C."/>
            <person name="Huang J."/>
            <person name="Wang M."/>
            <person name="Liu G.H."/>
            <person name="Yang H.J."/>
            <person name="Xiao X.J."/>
            <person name="Hsiao Y.Y."/>
            <person name="Wu W.L."/>
            <person name="Chen Y.Y."/>
            <person name="Mitsuda N."/>
            <person name="Ohme-Takagi M."/>
            <person name="Luo Y.B."/>
            <person name="Van de Peer Y."/>
            <person name="Liu Z.J."/>
        </authorList>
    </citation>
    <scope>NUCLEOTIDE SEQUENCE [LARGE SCALE GENOMIC DNA]</scope>
    <source>
        <tissue evidence="2">The whole plant</tissue>
    </source>
</reference>
<evidence type="ECO:0000259" key="1">
    <source>
        <dbReference type="Pfam" id="PF14291"/>
    </source>
</evidence>
<protein>
    <recommendedName>
        <fullName evidence="1">DUF4371 domain-containing protein</fullName>
    </recommendedName>
</protein>
<dbReference type="EMBL" id="KZ502064">
    <property type="protein sequence ID" value="PKU84106.1"/>
    <property type="molecule type" value="Genomic_DNA"/>
</dbReference>
<evidence type="ECO:0000313" key="2">
    <source>
        <dbReference type="EMBL" id="PKU84106.1"/>
    </source>
</evidence>
<dbReference type="Proteomes" id="UP000233837">
    <property type="component" value="Unassembled WGS sequence"/>
</dbReference>
<evidence type="ECO:0000313" key="3">
    <source>
        <dbReference type="Proteomes" id="UP000233837"/>
    </source>
</evidence>
<proteinExistence type="predicted"/>
<accession>A0A2I0X882</accession>
<gene>
    <name evidence="2" type="ORF">MA16_Dca010392</name>
</gene>
<name>A0A2I0X882_9ASPA</name>